<accession>A0A382KL79</accession>
<dbReference type="EMBL" id="UINC01081261">
    <property type="protein sequence ID" value="SVC24936.1"/>
    <property type="molecule type" value="Genomic_DNA"/>
</dbReference>
<dbReference type="Pfam" id="PF00929">
    <property type="entry name" value="RNase_T"/>
    <property type="match status" value="1"/>
</dbReference>
<feature type="domain" description="Exonuclease" evidence="1">
    <location>
        <begin position="8"/>
        <end position="78"/>
    </location>
</feature>
<dbReference type="PANTHER" id="PTHR30231">
    <property type="entry name" value="DNA POLYMERASE III SUBUNIT EPSILON"/>
    <property type="match status" value="1"/>
</dbReference>
<dbReference type="SUPFAM" id="SSF53098">
    <property type="entry name" value="Ribonuclease H-like"/>
    <property type="match status" value="1"/>
</dbReference>
<sequence length="79" mass="8933">MGAVRFQIIDGKLKVLDTFQSFVNPHRAIPYFVQKLTGITDVMVRDAPDIIDLKEKFFSFVGDNPIVGQNIKFDLGFLS</sequence>
<evidence type="ECO:0000259" key="1">
    <source>
        <dbReference type="Pfam" id="PF00929"/>
    </source>
</evidence>
<dbReference type="GO" id="GO:0008408">
    <property type="term" value="F:3'-5' exonuclease activity"/>
    <property type="evidence" value="ECO:0007669"/>
    <property type="project" value="TreeGrafter"/>
</dbReference>
<dbReference type="AlphaFoldDB" id="A0A382KL79"/>
<dbReference type="GO" id="GO:0045004">
    <property type="term" value="P:DNA replication proofreading"/>
    <property type="evidence" value="ECO:0007669"/>
    <property type="project" value="TreeGrafter"/>
</dbReference>
<name>A0A382KL79_9ZZZZ</name>
<dbReference type="Gene3D" id="3.30.420.10">
    <property type="entry name" value="Ribonuclease H-like superfamily/Ribonuclease H"/>
    <property type="match status" value="1"/>
</dbReference>
<dbReference type="GO" id="GO:0003676">
    <property type="term" value="F:nucleic acid binding"/>
    <property type="evidence" value="ECO:0007669"/>
    <property type="project" value="InterPro"/>
</dbReference>
<dbReference type="InterPro" id="IPR036397">
    <property type="entry name" value="RNaseH_sf"/>
</dbReference>
<dbReference type="GO" id="GO:0005829">
    <property type="term" value="C:cytosol"/>
    <property type="evidence" value="ECO:0007669"/>
    <property type="project" value="TreeGrafter"/>
</dbReference>
<protein>
    <recommendedName>
        <fullName evidence="1">Exonuclease domain-containing protein</fullName>
    </recommendedName>
</protein>
<dbReference type="PANTHER" id="PTHR30231:SF41">
    <property type="entry name" value="DNA POLYMERASE III SUBUNIT EPSILON"/>
    <property type="match status" value="1"/>
</dbReference>
<dbReference type="InterPro" id="IPR013520">
    <property type="entry name" value="Ribonucl_H"/>
</dbReference>
<feature type="non-terminal residue" evidence="2">
    <location>
        <position position="79"/>
    </location>
</feature>
<dbReference type="InterPro" id="IPR012337">
    <property type="entry name" value="RNaseH-like_sf"/>
</dbReference>
<reference evidence="2" key="1">
    <citation type="submission" date="2018-05" db="EMBL/GenBank/DDBJ databases">
        <authorList>
            <person name="Lanie J.A."/>
            <person name="Ng W.-L."/>
            <person name="Kazmierczak K.M."/>
            <person name="Andrzejewski T.M."/>
            <person name="Davidsen T.M."/>
            <person name="Wayne K.J."/>
            <person name="Tettelin H."/>
            <person name="Glass J.I."/>
            <person name="Rusch D."/>
            <person name="Podicherti R."/>
            <person name="Tsui H.-C.T."/>
            <person name="Winkler M.E."/>
        </authorList>
    </citation>
    <scope>NUCLEOTIDE SEQUENCE</scope>
</reference>
<evidence type="ECO:0000313" key="2">
    <source>
        <dbReference type="EMBL" id="SVC24936.1"/>
    </source>
</evidence>
<dbReference type="CDD" id="cd06127">
    <property type="entry name" value="DEDDh"/>
    <property type="match status" value="1"/>
</dbReference>
<organism evidence="2">
    <name type="scientific">marine metagenome</name>
    <dbReference type="NCBI Taxonomy" id="408172"/>
    <lineage>
        <taxon>unclassified sequences</taxon>
        <taxon>metagenomes</taxon>
        <taxon>ecological metagenomes</taxon>
    </lineage>
</organism>
<gene>
    <name evidence="2" type="ORF">METZ01_LOCUS277790</name>
</gene>
<proteinExistence type="predicted"/>